<feature type="transmembrane region" description="Helical" evidence="6">
    <location>
        <begin position="12"/>
        <end position="32"/>
    </location>
</feature>
<dbReference type="CDD" id="cd13124">
    <property type="entry name" value="MATE_SpoVB_like"/>
    <property type="match status" value="1"/>
</dbReference>
<evidence type="ECO:0000256" key="3">
    <source>
        <dbReference type="ARBA" id="ARBA00022692"/>
    </source>
</evidence>
<feature type="transmembrane region" description="Helical" evidence="6">
    <location>
        <begin position="44"/>
        <end position="67"/>
    </location>
</feature>
<organism evidence="7 8">
    <name type="scientific">Wansuia hejianensis</name>
    <dbReference type="NCBI Taxonomy" id="2763667"/>
    <lineage>
        <taxon>Bacteria</taxon>
        <taxon>Bacillati</taxon>
        <taxon>Bacillota</taxon>
        <taxon>Clostridia</taxon>
        <taxon>Lachnospirales</taxon>
        <taxon>Lachnospiraceae</taxon>
        <taxon>Wansuia</taxon>
    </lineage>
</organism>
<dbReference type="InterPro" id="IPR024923">
    <property type="entry name" value="PG_synth_SpoVB"/>
</dbReference>
<dbReference type="InterPro" id="IPR002797">
    <property type="entry name" value="Polysacc_synth"/>
</dbReference>
<dbReference type="PIRSF" id="PIRSF038958">
    <property type="entry name" value="PG_synth_SpoVB"/>
    <property type="match status" value="1"/>
</dbReference>
<protein>
    <submittedName>
        <fullName evidence="7">Polysaccharide biosynthesis protein</fullName>
    </submittedName>
</protein>
<feature type="transmembrane region" description="Helical" evidence="6">
    <location>
        <begin position="272"/>
        <end position="302"/>
    </location>
</feature>
<sequence length="507" mass="55360">MSNTKKGFLRGALILTAAGFLSRIIGFFYRIFLSRTIGAEQIGIYQLASPLYTLCLALCAVGIHSVLSRSISAKFAKGDKKAAFDTLITGLIISLTLSIAAAFLLHRFSGFLGAAILHETRCVPLLKLLSFSLPFSCIHSCISAYYYARKKTGIPSLSQLLEQVVRVGVSFLFYSISLQQGTQPGALLAVSGVLAGELASCLFSLIAINLEFGKYHYAVHTLEKPMTYTREILLLSLPLTLNHVLVTVLHSTETILIPGKLEASGLTASAALSLYGVLTGMALPMIMFPSAITNSIAVMLLPSVAEDQAIGNWKSISRTIESTIHYCLILGIFSIGVFFCFGDPIGTLLFDSTDTGVFLKILAFICPFLYLNTTLSSILNGLGKTNLSFIENVIGLGIRILFVMILIPQYGILGYLWGLLISELSITCLNLLFLYHLTPFHFDAVCYIIKPARALLVSLGCSLLAENLLSRLSIGVPLLQLFLSLLIMGVIYLLFFPEEWKKYTKKK</sequence>
<evidence type="ECO:0000313" key="8">
    <source>
        <dbReference type="Proteomes" id="UP000515860"/>
    </source>
</evidence>
<accession>A0A7G9GDL6</accession>
<feature type="transmembrane region" description="Helical" evidence="6">
    <location>
        <begin position="128"/>
        <end position="148"/>
    </location>
</feature>
<feature type="transmembrane region" description="Helical" evidence="6">
    <location>
        <begin position="357"/>
        <end position="375"/>
    </location>
</feature>
<dbReference type="Proteomes" id="UP000515860">
    <property type="component" value="Chromosome"/>
</dbReference>
<feature type="transmembrane region" description="Helical" evidence="6">
    <location>
        <begin position="323"/>
        <end position="345"/>
    </location>
</feature>
<reference evidence="7 8" key="1">
    <citation type="submission" date="2020-08" db="EMBL/GenBank/DDBJ databases">
        <authorList>
            <person name="Liu C."/>
            <person name="Sun Q."/>
        </authorList>
    </citation>
    <scope>NUCLEOTIDE SEQUENCE [LARGE SCALE GENOMIC DNA]</scope>
    <source>
        <strain evidence="7 8">NSJ-29</strain>
    </source>
</reference>
<dbReference type="AlphaFoldDB" id="A0A7G9GDL6"/>
<dbReference type="PANTHER" id="PTHR30250">
    <property type="entry name" value="PST FAMILY PREDICTED COLANIC ACID TRANSPORTER"/>
    <property type="match status" value="1"/>
</dbReference>
<evidence type="ECO:0000313" key="7">
    <source>
        <dbReference type="EMBL" id="QNM08898.1"/>
    </source>
</evidence>
<dbReference type="GO" id="GO:0005886">
    <property type="term" value="C:plasma membrane"/>
    <property type="evidence" value="ECO:0007669"/>
    <property type="project" value="UniProtKB-SubCell"/>
</dbReference>
<proteinExistence type="predicted"/>
<evidence type="ECO:0000256" key="1">
    <source>
        <dbReference type="ARBA" id="ARBA00004651"/>
    </source>
</evidence>
<evidence type="ECO:0000256" key="5">
    <source>
        <dbReference type="ARBA" id="ARBA00023136"/>
    </source>
</evidence>
<dbReference type="Pfam" id="PF01943">
    <property type="entry name" value="Polysacc_synt"/>
    <property type="match status" value="1"/>
</dbReference>
<dbReference type="PANTHER" id="PTHR30250:SF24">
    <property type="entry name" value="STAGE V SPORULATION PROTEIN B"/>
    <property type="match status" value="1"/>
</dbReference>
<keyword evidence="5 6" id="KW-0472">Membrane</keyword>
<feature type="transmembrane region" description="Helical" evidence="6">
    <location>
        <begin position="387"/>
        <end position="407"/>
    </location>
</feature>
<keyword evidence="3 6" id="KW-0812">Transmembrane</keyword>
<keyword evidence="8" id="KW-1185">Reference proteome</keyword>
<gene>
    <name evidence="7" type="ORF">H9Q79_00905</name>
</gene>
<keyword evidence="4 6" id="KW-1133">Transmembrane helix</keyword>
<evidence type="ECO:0000256" key="6">
    <source>
        <dbReference type="SAM" id="Phobius"/>
    </source>
</evidence>
<name>A0A7G9GDL6_9FIRM</name>
<dbReference type="EMBL" id="CP060635">
    <property type="protein sequence ID" value="QNM08898.1"/>
    <property type="molecule type" value="Genomic_DNA"/>
</dbReference>
<dbReference type="KEGG" id="whj:H9Q79_00905"/>
<comment type="subcellular location">
    <subcellularLocation>
        <location evidence="1">Cell membrane</location>
        <topology evidence="1">Multi-pass membrane protein</topology>
    </subcellularLocation>
</comment>
<feature type="transmembrane region" description="Helical" evidence="6">
    <location>
        <begin position="87"/>
        <end position="108"/>
    </location>
</feature>
<feature type="transmembrane region" description="Helical" evidence="6">
    <location>
        <begin position="477"/>
        <end position="497"/>
    </location>
</feature>
<dbReference type="InterPro" id="IPR050833">
    <property type="entry name" value="Poly_Biosynth_Transport"/>
</dbReference>
<evidence type="ECO:0000256" key="4">
    <source>
        <dbReference type="ARBA" id="ARBA00022989"/>
    </source>
</evidence>
<feature type="transmembrane region" description="Helical" evidence="6">
    <location>
        <begin position="186"/>
        <end position="212"/>
    </location>
</feature>
<evidence type="ECO:0000256" key="2">
    <source>
        <dbReference type="ARBA" id="ARBA00022475"/>
    </source>
</evidence>
<keyword evidence="2" id="KW-1003">Cell membrane</keyword>
<dbReference type="RefSeq" id="WP_118648417.1">
    <property type="nucleotide sequence ID" value="NZ_CP060635.1"/>
</dbReference>